<reference evidence="3 4" key="1">
    <citation type="submission" date="2023-07" db="EMBL/GenBank/DDBJ databases">
        <title>Sorghum-associated microbial communities from plants grown in Nebraska, USA.</title>
        <authorList>
            <person name="Schachtman D."/>
        </authorList>
    </citation>
    <scope>NUCLEOTIDE SEQUENCE [LARGE SCALE GENOMIC DNA]</scope>
    <source>
        <strain evidence="3 4">BE308</strain>
    </source>
</reference>
<feature type="transmembrane region" description="Helical" evidence="1">
    <location>
        <begin position="118"/>
        <end position="137"/>
    </location>
</feature>
<dbReference type="InterPro" id="IPR025513">
    <property type="entry name" value="DUF4401"/>
</dbReference>
<dbReference type="InterPro" id="IPR025833">
    <property type="entry name" value="GDYXXLXY"/>
</dbReference>
<dbReference type="EMBL" id="JAVDXO010000003">
    <property type="protein sequence ID" value="MDR7306377.1"/>
    <property type="molecule type" value="Genomic_DNA"/>
</dbReference>
<feature type="transmembrane region" description="Helical" evidence="1">
    <location>
        <begin position="253"/>
        <end position="272"/>
    </location>
</feature>
<accession>A0ABU1ZLF4</accession>
<feature type="transmembrane region" description="Helical" evidence="1">
    <location>
        <begin position="144"/>
        <end position="162"/>
    </location>
</feature>
<feature type="transmembrane region" description="Helical" evidence="1">
    <location>
        <begin position="182"/>
        <end position="200"/>
    </location>
</feature>
<organism evidence="3 4">
    <name type="scientific">Rhodoferax saidenbachensis</name>
    <dbReference type="NCBI Taxonomy" id="1484693"/>
    <lineage>
        <taxon>Bacteria</taxon>
        <taxon>Pseudomonadati</taxon>
        <taxon>Pseudomonadota</taxon>
        <taxon>Betaproteobacteria</taxon>
        <taxon>Burkholderiales</taxon>
        <taxon>Comamonadaceae</taxon>
        <taxon>Rhodoferax</taxon>
    </lineage>
</organism>
<evidence type="ECO:0000313" key="4">
    <source>
        <dbReference type="Proteomes" id="UP001268089"/>
    </source>
</evidence>
<evidence type="ECO:0000313" key="3">
    <source>
        <dbReference type="EMBL" id="MDR7306377.1"/>
    </source>
</evidence>
<feature type="transmembrane region" description="Helical" evidence="1">
    <location>
        <begin position="66"/>
        <end position="84"/>
    </location>
</feature>
<proteinExistence type="predicted"/>
<feature type="domain" description="DUF4401" evidence="2">
    <location>
        <begin position="35"/>
        <end position="324"/>
    </location>
</feature>
<evidence type="ECO:0000256" key="1">
    <source>
        <dbReference type="SAM" id="Phobius"/>
    </source>
</evidence>
<feature type="transmembrane region" description="Helical" evidence="1">
    <location>
        <begin position="212"/>
        <end position="233"/>
    </location>
</feature>
<evidence type="ECO:0000259" key="2">
    <source>
        <dbReference type="Pfam" id="PF14351"/>
    </source>
</evidence>
<comment type="caution">
    <text evidence="3">The sequence shown here is derived from an EMBL/GenBank/DDBJ whole genome shotgun (WGS) entry which is preliminary data.</text>
</comment>
<feature type="transmembrane region" description="Helical" evidence="1">
    <location>
        <begin position="96"/>
        <end position="112"/>
    </location>
</feature>
<keyword evidence="1" id="KW-0812">Transmembrane</keyword>
<keyword evidence="1" id="KW-1133">Transmembrane helix</keyword>
<gene>
    <name evidence="3" type="ORF">J2X15_001660</name>
</gene>
<keyword evidence="1" id="KW-0472">Membrane</keyword>
<name>A0ABU1ZLF4_9BURK</name>
<protein>
    <submittedName>
        <fullName evidence="3">Membrane-anchored protein</fullName>
    </submittedName>
</protein>
<feature type="transmembrane region" description="Helical" evidence="1">
    <location>
        <begin position="302"/>
        <end position="319"/>
    </location>
</feature>
<feature type="transmembrane region" description="Helical" evidence="1">
    <location>
        <begin position="36"/>
        <end position="60"/>
    </location>
</feature>
<dbReference type="Pfam" id="PF14351">
    <property type="entry name" value="DUF4401"/>
    <property type="match status" value="1"/>
</dbReference>
<dbReference type="RefSeq" id="WP_310341375.1">
    <property type="nucleotide sequence ID" value="NZ_JAVDXO010000003.1"/>
</dbReference>
<dbReference type="Proteomes" id="UP001268089">
    <property type="component" value="Unassembled WGS sequence"/>
</dbReference>
<dbReference type="Pfam" id="PF14345">
    <property type="entry name" value="GDYXXLXY"/>
    <property type="match status" value="1"/>
</dbReference>
<sequence length="502" mass="54094">MKALNPQELLSALQTRGLAPADATLAFNEAGTPRPWYISLLLGASGWLAGAFLLVFVALVFSPDSAGAEAISALVLLASAWGLFKVDREGTFTSQLALALSVAGQCLMLFVLNEDNQSIAVIAGTAVALQTVMVLLMPNPLHRSMSTLFAMIAWAMMLRFGLFGEPKWNSSSYVSPSRGYALLGWALAWGPMLVALWWLLRTEAQWVARGWAAMTRPVLQGLIIGLAFGTIASQPFENLVWWGHGAEVQLNGLALWPMLSAGAALGAVAAAFTLRSRALMGACILAVLLHISHFYYALGTSLLLKSLLMIAMGVALLLASRAVTKGHTGNEAMNKHFTVARLLILFGALLVLGAVNYAIYGKERIKSDGEIVYLQLVPVDPRSLMQGDYMALRFALVQELEMSLAPSASNPAQSPREGEVRWVSVALASDHVATLSAAEPAPPLKLRYRIRNGQVWLGTNAFFFQEGDAERFSSARYGEFRVDRSSGEAVLVGLRDDALTAL</sequence>
<feature type="transmembrane region" description="Helical" evidence="1">
    <location>
        <begin position="339"/>
        <end position="360"/>
    </location>
</feature>
<keyword evidence="4" id="KW-1185">Reference proteome</keyword>